<comment type="caution">
    <text evidence="1">The sequence shown here is derived from an EMBL/GenBank/DDBJ whole genome shotgun (WGS) entry which is preliminary data.</text>
</comment>
<name>A0AAW0Y5U7_CHEQU</name>
<dbReference type="Gene3D" id="3.40.50.300">
    <property type="entry name" value="P-loop containing nucleotide triphosphate hydrolases"/>
    <property type="match status" value="1"/>
</dbReference>
<dbReference type="EMBL" id="JARKIK010000015">
    <property type="protein sequence ID" value="KAK8747265.1"/>
    <property type="molecule type" value="Genomic_DNA"/>
</dbReference>
<reference evidence="1 2" key="1">
    <citation type="journal article" date="2024" name="BMC Genomics">
        <title>Genome assembly of redclaw crayfish (Cherax quadricarinatus) provides insights into its immune adaptation and hypoxia tolerance.</title>
        <authorList>
            <person name="Liu Z."/>
            <person name="Zheng J."/>
            <person name="Li H."/>
            <person name="Fang K."/>
            <person name="Wang S."/>
            <person name="He J."/>
            <person name="Zhou D."/>
            <person name="Weng S."/>
            <person name="Chi M."/>
            <person name="Gu Z."/>
            <person name="He J."/>
            <person name="Li F."/>
            <person name="Wang M."/>
        </authorList>
    </citation>
    <scope>NUCLEOTIDE SEQUENCE [LARGE SCALE GENOMIC DNA]</scope>
    <source>
        <strain evidence="1">ZL_2023a</strain>
    </source>
</reference>
<dbReference type="InterPro" id="IPR027417">
    <property type="entry name" value="P-loop_NTPase"/>
</dbReference>
<sequence>MEDDSAALKDSINKELQKYYRQLVKIYRPDLEDEVKANVPPCDPIFHDLEPHNFPTHHLKLRPEERERDHRKVCVSDLLITQLQDTKEKVLPKRLLLLGRPESGKTALFALLIHYWLHDKTKVRGLQNIDILVAIQCLSLKTTSTKIDFTKDLLALLPESTNKYGQDKILKAMKEMKVLVLIDSLDYDPVASRVDETSLALFHNQRIIIFCRLQFMTKFTDHPLRYQQTQDNMVLRLWGGIVVNPYMNLQGFPEPLSDLFGGLSGKLFQDYCKRLCQVKNEDYDKFYNYIVKLLKTLSVEMKKPFNIYMALLAKQKMKPITAKTLSELYAQWFELWALIYRQEVHLPISDPRDLIISGANEVNKRAHKAFENDCEYLADEDNLSVWKGLEEIMPFLAHILVPHYSASGNIQIFTFRIAAHQNFFVAKNIENQINYNLNSIENLIQIENFYKLQSLLPMIVGLMRANSQFHDVTKHTIKLGKLIFENELMKHCFDQIINSAMLILAESGLYNKTDDKYNKFVKDLLAAIPKDAWVLLDGNLFPEALQALCECGHESFKNQKPQKLNFCFSGFFSELPGLCDMLEAVRKCDIRFSLQMDRSFLGIDEHPLDDVIKAVQCKGHTSLGKFTGYLKNVKLLDSHPTTRRIYSISLRITEQEQYESLYKISKNSGKLSRVAIRISDASTINAKKLKELPSSITHLTVYIEGVTDESIGNAMATWRAIRGATKRVQREHLRFWDIDEKKLSPSGIIQIIDANLPAERIDVPLQQPLSYYDEERIQNKLYGIKGIDFTVRLLGTVKHARRDLKSKKDGKL</sequence>
<accession>A0AAW0Y5U7</accession>
<evidence type="ECO:0000313" key="1">
    <source>
        <dbReference type="EMBL" id="KAK8747265.1"/>
    </source>
</evidence>
<keyword evidence="2" id="KW-1185">Reference proteome</keyword>
<dbReference type="AlphaFoldDB" id="A0AAW0Y5U7"/>
<dbReference type="Proteomes" id="UP001445076">
    <property type="component" value="Unassembled WGS sequence"/>
</dbReference>
<evidence type="ECO:0008006" key="3">
    <source>
        <dbReference type="Google" id="ProtNLM"/>
    </source>
</evidence>
<proteinExistence type="predicted"/>
<protein>
    <recommendedName>
        <fullName evidence="3">NACHT domain-containing protein</fullName>
    </recommendedName>
</protein>
<evidence type="ECO:0000313" key="2">
    <source>
        <dbReference type="Proteomes" id="UP001445076"/>
    </source>
</evidence>
<organism evidence="1 2">
    <name type="scientific">Cherax quadricarinatus</name>
    <name type="common">Australian red claw crayfish</name>
    <dbReference type="NCBI Taxonomy" id="27406"/>
    <lineage>
        <taxon>Eukaryota</taxon>
        <taxon>Metazoa</taxon>
        <taxon>Ecdysozoa</taxon>
        <taxon>Arthropoda</taxon>
        <taxon>Crustacea</taxon>
        <taxon>Multicrustacea</taxon>
        <taxon>Malacostraca</taxon>
        <taxon>Eumalacostraca</taxon>
        <taxon>Eucarida</taxon>
        <taxon>Decapoda</taxon>
        <taxon>Pleocyemata</taxon>
        <taxon>Astacidea</taxon>
        <taxon>Parastacoidea</taxon>
        <taxon>Parastacidae</taxon>
        <taxon>Cherax</taxon>
    </lineage>
</organism>
<gene>
    <name evidence="1" type="ORF">OTU49_016721</name>
</gene>